<keyword evidence="2" id="KW-1185">Reference proteome</keyword>
<sequence length="245" mass="28403">MLSVHHNHQTIDLFLKSPTDYFFGRAPMIYDELSQSDILFVGVNPSFIDLDKSLHFVKVNCVKNDATAYLSKLDKVDFEALFYDLDSVNSNIKLLGDIHKVFRQNYPYFKKFNHIAQQLNVNIEHIDLFPVRETSQKLVVKLLSQNQDFTNACFDIFLSALKQISPRAIIIENSFIRDLLINSSHPEIRNYFPSYDFKSFQSNEVGTPINKYGMAVYYTSMLTGQRAIDLGSYNRLIWSLSKFLK</sequence>
<accession>A0ABW6DAM4</accession>
<proteinExistence type="predicted"/>
<evidence type="ECO:0000313" key="2">
    <source>
        <dbReference type="Proteomes" id="UP001598112"/>
    </source>
</evidence>
<dbReference type="RefSeq" id="WP_377979264.1">
    <property type="nucleotide sequence ID" value="NZ_JBBKXY010000003.1"/>
</dbReference>
<evidence type="ECO:0000313" key="1">
    <source>
        <dbReference type="EMBL" id="MFD3294051.1"/>
    </source>
</evidence>
<name>A0ABW6DAM4_9BACT</name>
<dbReference type="Proteomes" id="UP001598112">
    <property type="component" value="Unassembled WGS sequence"/>
</dbReference>
<reference evidence="1 2" key="1">
    <citation type="submission" date="2024-03" db="EMBL/GenBank/DDBJ databases">
        <title>Aquirufa genome sequencing.</title>
        <authorList>
            <person name="Pitt A."/>
            <person name="Hahn M.W."/>
        </authorList>
    </citation>
    <scope>NUCLEOTIDE SEQUENCE [LARGE SCALE GENOMIC DNA]</scope>
    <source>
        <strain evidence="1 2">KTFRIE-69F</strain>
    </source>
</reference>
<dbReference type="EMBL" id="JBBKXY010000003">
    <property type="protein sequence ID" value="MFD3294051.1"/>
    <property type="molecule type" value="Genomic_DNA"/>
</dbReference>
<organism evidence="1 2">
    <name type="scientific">Aquirufa originis</name>
    <dbReference type="NCBI Taxonomy" id="3096514"/>
    <lineage>
        <taxon>Bacteria</taxon>
        <taxon>Pseudomonadati</taxon>
        <taxon>Bacteroidota</taxon>
        <taxon>Cytophagia</taxon>
        <taxon>Cytophagales</taxon>
        <taxon>Flectobacillaceae</taxon>
        <taxon>Aquirufa</taxon>
    </lineage>
</organism>
<gene>
    <name evidence="1" type="ORF">SKC35_10160</name>
</gene>
<protein>
    <submittedName>
        <fullName evidence="1">Uncharacterized protein</fullName>
    </submittedName>
</protein>
<comment type="caution">
    <text evidence="1">The sequence shown here is derived from an EMBL/GenBank/DDBJ whole genome shotgun (WGS) entry which is preliminary data.</text>
</comment>